<reference evidence="7 8" key="1">
    <citation type="submission" date="2017-09" db="EMBL/GenBank/DDBJ databases">
        <title>Reassesment of A. cryaerophilus.</title>
        <authorList>
            <person name="Perez-Cataluna A."/>
            <person name="Collado L."/>
            <person name="Salgado O."/>
            <person name="Lefinanco V."/>
            <person name="Figueras M.J."/>
        </authorList>
    </citation>
    <scope>NUCLEOTIDE SEQUENCE [LARGE SCALE GENOMIC DNA]</scope>
    <source>
        <strain evidence="7 8">LMG 9861</strain>
    </source>
</reference>
<dbReference type="RefSeq" id="WP_105909498.1">
    <property type="nucleotide sequence ID" value="NZ_NXGJ01000010.1"/>
</dbReference>
<gene>
    <name evidence="7" type="ORF">CJ669_08185</name>
</gene>
<keyword evidence="3" id="KW-0807">Transducer</keyword>
<dbReference type="GO" id="GO:0016020">
    <property type="term" value="C:membrane"/>
    <property type="evidence" value="ECO:0007669"/>
    <property type="project" value="InterPro"/>
</dbReference>
<evidence type="ECO:0000256" key="3">
    <source>
        <dbReference type="PROSITE-ProRule" id="PRU00284"/>
    </source>
</evidence>
<evidence type="ECO:0000256" key="2">
    <source>
        <dbReference type="ARBA" id="ARBA00029447"/>
    </source>
</evidence>
<evidence type="ECO:0000313" key="7">
    <source>
        <dbReference type="EMBL" id="PRM87372.1"/>
    </source>
</evidence>
<dbReference type="SUPFAM" id="SSF58104">
    <property type="entry name" value="Methyl-accepting chemotaxis protein (MCP) signaling domain"/>
    <property type="match status" value="1"/>
</dbReference>
<dbReference type="SMART" id="SM00283">
    <property type="entry name" value="MA"/>
    <property type="match status" value="1"/>
</dbReference>
<sequence length="818" mass="90807">MKNLNFGTKLILILVASVIVSLGTMIFFTTKKQYENAENQAKEYIKATVKSYANEQKAIFDGTIDVVNSMVNRVETAIKTDEKLTKAGMVEFQKNILKNNDFLYTAWIGFEDDSYLFDRYDGSDKNPYYTPKGVFQPLVTANGNGKYDLEFLPEFNKNDIYLKNAVESKKVSITEPYEYEMSGGKKVLMATVSAPIIINDKVIGVVGVDFTLEAINNAISSITLFDTGYFIFIEPSGAIISHKDSKRVGKIYADTANGDIDRMNILENQKQGKSYEFYTLAKATGKTSYFYSYPFEFGDTKRYFVLISASAEEEYLKSANDVRNFSLIFALVVTGLIVAIVMYSMRTLSKNLIIISSGLLGFFAFLNKETTTTKQIEINSNDEFGTMAKVINENIKRTQDLINEDSALIDDVKRVVDIVKSGHLDTKIEKSTKNIGLEELKNSFNEMIEVTRENVCSDINKVIALLEDFSRLNFRSRLENDNGKIANGINNLASIINDMLKENKSNGMTLEQSSKELLENVDRLNISSNEAATSLEETAAALEEITSNIRNNTENIAKMAQYSNEIIKASASGEALANETTNAMDEINSKVNMVNDAISVIDQIAFQTNILSLNAAVEAATAGEAGKGFAVVAQEVRNLATRSAEAAKEIKNIVEDATIKANEGKTIATNMIDGYKGLNETISKTINLISDIEMSSKEQLSGIEQINDAVNELDRQTQQNAMIATEANDIAMNLDEVAKLIVEDANKKEFNGKTSVEAKNINIKRTSSNLEISTKEVKPLKKEKDKSNLSSKESENIKTKSKFEVISDSSSNDEWESF</sequence>
<comment type="similarity">
    <text evidence="2">Belongs to the methyl-accepting chemotaxis (MCP) protein family.</text>
</comment>
<keyword evidence="5" id="KW-0472">Membrane</keyword>
<dbReference type="AlphaFoldDB" id="A0A2S9SLD8"/>
<organism evidence="7 8">
    <name type="scientific">Aliarcobacter cryaerophilus</name>
    <dbReference type="NCBI Taxonomy" id="28198"/>
    <lineage>
        <taxon>Bacteria</taxon>
        <taxon>Pseudomonadati</taxon>
        <taxon>Campylobacterota</taxon>
        <taxon>Epsilonproteobacteria</taxon>
        <taxon>Campylobacterales</taxon>
        <taxon>Arcobacteraceae</taxon>
        <taxon>Aliarcobacter</taxon>
    </lineage>
</organism>
<evidence type="ECO:0000256" key="5">
    <source>
        <dbReference type="SAM" id="Phobius"/>
    </source>
</evidence>
<dbReference type="GO" id="GO:0007165">
    <property type="term" value="P:signal transduction"/>
    <property type="evidence" value="ECO:0007669"/>
    <property type="project" value="UniProtKB-KW"/>
</dbReference>
<keyword evidence="5" id="KW-1133">Transmembrane helix</keyword>
<keyword evidence="5" id="KW-0812">Transmembrane</keyword>
<evidence type="ECO:0000256" key="1">
    <source>
        <dbReference type="ARBA" id="ARBA00022500"/>
    </source>
</evidence>
<dbReference type="Pfam" id="PF00015">
    <property type="entry name" value="MCPsignal"/>
    <property type="match status" value="1"/>
</dbReference>
<dbReference type="Gene3D" id="1.10.287.950">
    <property type="entry name" value="Methyl-accepting chemotaxis protein"/>
    <property type="match status" value="1"/>
</dbReference>
<dbReference type="InterPro" id="IPR004089">
    <property type="entry name" value="MCPsignal_dom"/>
</dbReference>
<dbReference type="PANTHER" id="PTHR43531:SF11">
    <property type="entry name" value="METHYL-ACCEPTING CHEMOTAXIS PROTEIN 3"/>
    <property type="match status" value="1"/>
</dbReference>
<evidence type="ECO:0000313" key="8">
    <source>
        <dbReference type="Proteomes" id="UP000239065"/>
    </source>
</evidence>
<proteinExistence type="inferred from homology"/>
<dbReference type="PANTHER" id="PTHR43531">
    <property type="entry name" value="PROTEIN ICFG"/>
    <property type="match status" value="1"/>
</dbReference>
<keyword evidence="1" id="KW-0145">Chemotaxis</keyword>
<dbReference type="InterPro" id="IPR051310">
    <property type="entry name" value="MCP_chemotaxis"/>
</dbReference>
<comment type="caution">
    <text evidence="7">The sequence shown here is derived from an EMBL/GenBank/DDBJ whole genome shotgun (WGS) entry which is preliminary data.</text>
</comment>
<feature type="region of interest" description="Disordered" evidence="4">
    <location>
        <begin position="774"/>
        <end position="818"/>
    </location>
</feature>
<name>A0A2S9SLD8_9BACT</name>
<dbReference type="Pfam" id="PF22673">
    <property type="entry name" value="MCP-like_PDC_1"/>
    <property type="match status" value="1"/>
</dbReference>
<evidence type="ECO:0000256" key="4">
    <source>
        <dbReference type="SAM" id="MobiDB-lite"/>
    </source>
</evidence>
<dbReference type="GO" id="GO:0006935">
    <property type="term" value="P:chemotaxis"/>
    <property type="evidence" value="ECO:0007669"/>
    <property type="project" value="UniProtKB-KW"/>
</dbReference>
<dbReference type="Gene3D" id="3.30.450.20">
    <property type="entry name" value="PAS domain"/>
    <property type="match status" value="2"/>
</dbReference>
<feature type="compositionally biased region" description="Basic and acidic residues" evidence="4">
    <location>
        <begin position="774"/>
        <end position="805"/>
    </location>
</feature>
<accession>A0A2S9SLD8</accession>
<feature type="transmembrane region" description="Helical" evidence="5">
    <location>
        <begin position="325"/>
        <end position="345"/>
    </location>
</feature>
<feature type="transmembrane region" description="Helical" evidence="5">
    <location>
        <begin position="6"/>
        <end position="28"/>
    </location>
</feature>
<dbReference type="Proteomes" id="UP000239065">
    <property type="component" value="Unassembled WGS sequence"/>
</dbReference>
<dbReference type="CDD" id="cd12913">
    <property type="entry name" value="PDC1_MCP_like"/>
    <property type="match status" value="1"/>
</dbReference>
<feature type="domain" description="Methyl-accepting transducer" evidence="6">
    <location>
        <begin position="506"/>
        <end position="735"/>
    </location>
</feature>
<dbReference type="EMBL" id="NXGJ01000010">
    <property type="protein sequence ID" value="PRM87372.1"/>
    <property type="molecule type" value="Genomic_DNA"/>
</dbReference>
<dbReference type="PROSITE" id="PS50111">
    <property type="entry name" value="CHEMOTAXIS_TRANSDUC_2"/>
    <property type="match status" value="1"/>
</dbReference>
<protein>
    <submittedName>
        <fullName evidence="7">Chemotaxis protein</fullName>
    </submittedName>
</protein>
<evidence type="ECO:0000259" key="6">
    <source>
        <dbReference type="PROSITE" id="PS50111"/>
    </source>
</evidence>
<dbReference type="Gene3D" id="6.10.340.10">
    <property type="match status" value="1"/>
</dbReference>